<dbReference type="Pfam" id="PF00990">
    <property type="entry name" value="GGDEF"/>
    <property type="match status" value="1"/>
</dbReference>
<dbReference type="GO" id="GO:0052621">
    <property type="term" value="F:diguanylate cyclase activity"/>
    <property type="evidence" value="ECO:0007669"/>
    <property type="project" value="UniProtKB-EC"/>
</dbReference>
<feature type="transmembrane region" description="Helical" evidence="3">
    <location>
        <begin position="88"/>
        <end position="111"/>
    </location>
</feature>
<feature type="transmembrane region" description="Helical" evidence="3">
    <location>
        <begin position="170"/>
        <end position="189"/>
    </location>
</feature>
<dbReference type="RefSeq" id="WP_109017037.1">
    <property type="nucleotide sequence ID" value="NZ_BDOQ01000022.1"/>
</dbReference>
<dbReference type="InterPro" id="IPR029787">
    <property type="entry name" value="Nucleotide_cyclase"/>
</dbReference>
<evidence type="ECO:0000256" key="3">
    <source>
        <dbReference type="SAM" id="Phobius"/>
    </source>
</evidence>
<dbReference type="InterPro" id="IPR050469">
    <property type="entry name" value="Diguanylate_Cyclase"/>
</dbReference>
<dbReference type="GO" id="GO:0005886">
    <property type="term" value="C:plasma membrane"/>
    <property type="evidence" value="ECO:0007669"/>
    <property type="project" value="TreeGrafter"/>
</dbReference>
<dbReference type="CDD" id="cd01949">
    <property type="entry name" value="GGDEF"/>
    <property type="match status" value="1"/>
</dbReference>
<evidence type="ECO:0000256" key="1">
    <source>
        <dbReference type="ARBA" id="ARBA00012528"/>
    </source>
</evidence>
<dbReference type="Gene3D" id="3.30.70.270">
    <property type="match status" value="1"/>
</dbReference>
<dbReference type="SUPFAM" id="SSF55073">
    <property type="entry name" value="Nucleotide cyclase"/>
    <property type="match status" value="1"/>
</dbReference>
<dbReference type="InterPro" id="IPR000160">
    <property type="entry name" value="GGDEF_dom"/>
</dbReference>
<protein>
    <recommendedName>
        <fullName evidence="1">diguanylate cyclase</fullName>
        <ecNumber evidence="1">2.7.7.65</ecNumber>
    </recommendedName>
</protein>
<reference evidence="5 6" key="1">
    <citation type="journal article" date="2018" name="Environ. Microbiol.">
        <title>Isolation and genomic characterization of Novimethylophilus kurashikiensis gen. nov. sp. nov., a new lanthanide-dependent methylotrophic species of Methylophilaceae.</title>
        <authorList>
            <person name="Lv H."/>
            <person name="Sahin N."/>
            <person name="Tani A."/>
        </authorList>
    </citation>
    <scope>NUCLEOTIDE SEQUENCE [LARGE SCALE GENOMIC DNA]</scope>
    <source>
        <strain evidence="5 6">La2-4</strain>
    </source>
</reference>
<proteinExistence type="predicted"/>
<evidence type="ECO:0000313" key="5">
    <source>
        <dbReference type="EMBL" id="GBG15889.1"/>
    </source>
</evidence>
<dbReference type="AlphaFoldDB" id="A0A2R5FDR3"/>
<dbReference type="InterPro" id="IPR043128">
    <property type="entry name" value="Rev_trsase/Diguanyl_cyclase"/>
</dbReference>
<evidence type="ECO:0000259" key="4">
    <source>
        <dbReference type="PROSITE" id="PS50887"/>
    </source>
</evidence>
<feature type="transmembrane region" description="Helical" evidence="3">
    <location>
        <begin position="35"/>
        <end position="54"/>
    </location>
</feature>
<keyword evidence="3" id="KW-0472">Membrane</keyword>
<dbReference type="EMBL" id="BDOQ01000022">
    <property type="protein sequence ID" value="GBG15889.1"/>
    <property type="molecule type" value="Genomic_DNA"/>
</dbReference>
<dbReference type="PANTHER" id="PTHR45138:SF9">
    <property type="entry name" value="DIGUANYLATE CYCLASE DGCM-RELATED"/>
    <property type="match status" value="1"/>
</dbReference>
<sequence>MTAEKPVLATPGLKFDPHALASEQLQHVYRDRNSGLYTTLLGGLLQAMLIGWGTKFVFGAAWYGWLATASFWHWWIGRPVHARTATPLAGIPLHVAAAAVAGIGWGGAALMLPHMALSAQAAVLVVMVIAVNTALPRLVIFMPLFYAFAAGVFLPVVLVLPFLAPSAQGLTAVVLIASTLMLGLTARNVRAVLVRILLKQVSFEQVSWEDRLTGLGNRRRFDEALDAAWQHALQLGVPLSLMILDVDYFKKFNDTYGHTAGDDCLRKVATALAGCVKRAGDTVARYGGEEFAAVLFHAPMADARQMGENMCKAVRAMDIKHEQSTHRWVTISVGGATIMPKVGMSMQAFVETADAALYLAKESGRNRVEWKMVA</sequence>
<feature type="transmembrane region" description="Helical" evidence="3">
    <location>
        <begin position="144"/>
        <end position="164"/>
    </location>
</feature>
<feature type="domain" description="GGDEF" evidence="4">
    <location>
        <begin position="237"/>
        <end position="373"/>
    </location>
</feature>
<comment type="catalytic activity">
    <reaction evidence="2">
        <text>2 GTP = 3',3'-c-di-GMP + 2 diphosphate</text>
        <dbReference type="Rhea" id="RHEA:24898"/>
        <dbReference type="ChEBI" id="CHEBI:33019"/>
        <dbReference type="ChEBI" id="CHEBI:37565"/>
        <dbReference type="ChEBI" id="CHEBI:58805"/>
        <dbReference type="EC" id="2.7.7.65"/>
    </reaction>
</comment>
<dbReference type="GO" id="GO:1902201">
    <property type="term" value="P:negative regulation of bacterial-type flagellum-dependent cell motility"/>
    <property type="evidence" value="ECO:0007669"/>
    <property type="project" value="TreeGrafter"/>
</dbReference>
<keyword evidence="6" id="KW-1185">Reference proteome</keyword>
<keyword evidence="3" id="KW-1133">Transmembrane helix</keyword>
<dbReference type="SMART" id="SM00267">
    <property type="entry name" value="GGDEF"/>
    <property type="match status" value="1"/>
</dbReference>
<accession>A0A2R5FDR3</accession>
<evidence type="ECO:0000313" key="6">
    <source>
        <dbReference type="Proteomes" id="UP000245081"/>
    </source>
</evidence>
<dbReference type="GO" id="GO:0043709">
    <property type="term" value="P:cell adhesion involved in single-species biofilm formation"/>
    <property type="evidence" value="ECO:0007669"/>
    <property type="project" value="TreeGrafter"/>
</dbReference>
<gene>
    <name evidence="5" type="ORF">NMK_3507</name>
</gene>
<dbReference type="EC" id="2.7.7.65" evidence="1"/>
<feature type="transmembrane region" description="Helical" evidence="3">
    <location>
        <begin position="60"/>
        <end position="76"/>
    </location>
</feature>
<feature type="transmembrane region" description="Helical" evidence="3">
    <location>
        <begin position="117"/>
        <end position="135"/>
    </location>
</feature>
<dbReference type="PANTHER" id="PTHR45138">
    <property type="entry name" value="REGULATORY COMPONENTS OF SENSORY TRANSDUCTION SYSTEM"/>
    <property type="match status" value="1"/>
</dbReference>
<keyword evidence="3" id="KW-0812">Transmembrane</keyword>
<dbReference type="FunFam" id="3.30.70.270:FF:000001">
    <property type="entry name" value="Diguanylate cyclase domain protein"/>
    <property type="match status" value="1"/>
</dbReference>
<dbReference type="NCBIfam" id="TIGR00254">
    <property type="entry name" value="GGDEF"/>
    <property type="match status" value="1"/>
</dbReference>
<comment type="caution">
    <text evidence="5">The sequence shown here is derived from an EMBL/GenBank/DDBJ whole genome shotgun (WGS) entry which is preliminary data.</text>
</comment>
<dbReference type="Proteomes" id="UP000245081">
    <property type="component" value="Unassembled WGS sequence"/>
</dbReference>
<dbReference type="PROSITE" id="PS50887">
    <property type="entry name" value="GGDEF"/>
    <property type="match status" value="1"/>
</dbReference>
<dbReference type="OrthoDB" id="9813903at2"/>
<evidence type="ECO:0000256" key="2">
    <source>
        <dbReference type="ARBA" id="ARBA00034247"/>
    </source>
</evidence>
<name>A0A2R5FDR3_9PROT</name>
<organism evidence="5 6">
    <name type="scientific">Novimethylophilus kurashikiensis</name>
    <dbReference type="NCBI Taxonomy" id="1825523"/>
    <lineage>
        <taxon>Bacteria</taxon>
        <taxon>Pseudomonadati</taxon>
        <taxon>Pseudomonadota</taxon>
        <taxon>Betaproteobacteria</taxon>
        <taxon>Nitrosomonadales</taxon>
        <taxon>Methylophilaceae</taxon>
        <taxon>Novimethylophilus</taxon>
    </lineage>
</organism>